<proteinExistence type="predicted"/>
<accession>A0A318SP94</accession>
<dbReference type="RefSeq" id="WP_281268199.1">
    <property type="nucleotide sequence ID" value="NZ_QJTE01000006.1"/>
</dbReference>
<protein>
    <submittedName>
        <fullName evidence="1">Uncharacterized protein</fullName>
    </submittedName>
</protein>
<keyword evidence="2" id="KW-1185">Reference proteome</keyword>
<name>A0A318SP94_9RHOB</name>
<reference evidence="1 2" key="1">
    <citation type="submission" date="2018-06" db="EMBL/GenBank/DDBJ databases">
        <title>Genomic Encyclopedia of Type Strains, Phase III (KMG-III): the genomes of soil and plant-associated and newly described type strains.</title>
        <authorList>
            <person name="Whitman W."/>
        </authorList>
    </citation>
    <scope>NUCLEOTIDE SEQUENCE [LARGE SCALE GENOMIC DNA]</scope>
    <source>
        <strain evidence="1 2">CECT 9025</strain>
    </source>
</reference>
<dbReference type="Proteomes" id="UP000248311">
    <property type="component" value="Unassembled WGS sequence"/>
</dbReference>
<comment type="caution">
    <text evidence="1">The sequence shown here is derived from an EMBL/GenBank/DDBJ whole genome shotgun (WGS) entry which is preliminary data.</text>
</comment>
<organism evidence="1 2">
    <name type="scientific">Pseudoroseicyclus aestuarii</name>
    <dbReference type="NCBI Taxonomy" id="1795041"/>
    <lineage>
        <taxon>Bacteria</taxon>
        <taxon>Pseudomonadati</taxon>
        <taxon>Pseudomonadota</taxon>
        <taxon>Alphaproteobacteria</taxon>
        <taxon>Rhodobacterales</taxon>
        <taxon>Paracoccaceae</taxon>
        <taxon>Pseudoroseicyclus</taxon>
    </lineage>
</organism>
<gene>
    <name evidence="1" type="ORF">DFP88_10694</name>
</gene>
<evidence type="ECO:0000313" key="1">
    <source>
        <dbReference type="EMBL" id="PYE81415.1"/>
    </source>
</evidence>
<dbReference type="AlphaFoldDB" id="A0A318SP94"/>
<sequence length="44" mass="4590">MSGGISMADRIACGCIAHAWCGRHGCAKAAKQSINTIQLETQEA</sequence>
<evidence type="ECO:0000313" key="2">
    <source>
        <dbReference type="Proteomes" id="UP000248311"/>
    </source>
</evidence>
<dbReference type="EMBL" id="QJTE01000006">
    <property type="protein sequence ID" value="PYE81415.1"/>
    <property type="molecule type" value="Genomic_DNA"/>
</dbReference>